<feature type="non-terminal residue" evidence="2">
    <location>
        <position position="120"/>
    </location>
</feature>
<feature type="chain" id="PRO_5045386825" evidence="1">
    <location>
        <begin position="21"/>
        <end position="120"/>
    </location>
</feature>
<keyword evidence="3" id="KW-1185">Reference proteome</keyword>
<feature type="signal peptide" evidence="1">
    <location>
        <begin position="1"/>
        <end position="20"/>
    </location>
</feature>
<sequence>GREAFTCFIMCVGSFTYVSACLFVRACLHAGDCRVIRGYMEHLHVYQGYRGSVRTWGYSHMYQWGWSSHKCIRAVELVGMPGRGTCISGDLLGIESAHMYLGDGVLLVCPVGAHESDECG</sequence>
<gene>
    <name evidence="2" type="ORF">MAR_031504</name>
</gene>
<evidence type="ECO:0000256" key="1">
    <source>
        <dbReference type="SAM" id="SignalP"/>
    </source>
</evidence>
<evidence type="ECO:0000313" key="2">
    <source>
        <dbReference type="EMBL" id="WAR16910.1"/>
    </source>
</evidence>
<protein>
    <submittedName>
        <fullName evidence="2">Uncharacterized protein</fullName>
    </submittedName>
</protein>
<dbReference type="Proteomes" id="UP001164746">
    <property type="component" value="Chromosome 10"/>
</dbReference>
<name>A0ABY7F415_MYAAR</name>
<reference evidence="2" key="1">
    <citation type="submission" date="2022-11" db="EMBL/GenBank/DDBJ databases">
        <title>Centuries of genome instability and evolution in soft-shell clam transmissible cancer (bioRxiv).</title>
        <authorList>
            <person name="Hart S.F.M."/>
            <person name="Yonemitsu M.A."/>
            <person name="Giersch R.M."/>
            <person name="Beal B.F."/>
            <person name="Arriagada G."/>
            <person name="Davis B.W."/>
            <person name="Ostrander E.A."/>
            <person name="Goff S.P."/>
            <person name="Metzger M.J."/>
        </authorList>
    </citation>
    <scope>NUCLEOTIDE SEQUENCE</scope>
    <source>
        <strain evidence="2">MELC-2E11</strain>
        <tissue evidence="2">Siphon/mantle</tissue>
    </source>
</reference>
<feature type="non-terminal residue" evidence="2">
    <location>
        <position position="1"/>
    </location>
</feature>
<accession>A0ABY7F415</accession>
<organism evidence="2 3">
    <name type="scientific">Mya arenaria</name>
    <name type="common">Soft-shell clam</name>
    <dbReference type="NCBI Taxonomy" id="6604"/>
    <lineage>
        <taxon>Eukaryota</taxon>
        <taxon>Metazoa</taxon>
        <taxon>Spiralia</taxon>
        <taxon>Lophotrochozoa</taxon>
        <taxon>Mollusca</taxon>
        <taxon>Bivalvia</taxon>
        <taxon>Autobranchia</taxon>
        <taxon>Heteroconchia</taxon>
        <taxon>Euheterodonta</taxon>
        <taxon>Imparidentia</taxon>
        <taxon>Neoheterodontei</taxon>
        <taxon>Myida</taxon>
        <taxon>Myoidea</taxon>
        <taxon>Myidae</taxon>
        <taxon>Mya</taxon>
    </lineage>
</organism>
<keyword evidence="1" id="KW-0732">Signal</keyword>
<proteinExistence type="predicted"/>
<dbReference type="EMBL" id="CP111021">
    <property type="protein sequence ID" value="WAR16910.1"/>
    <property type="molecule type" value="Genomic_DNA"/>
</dbReference>
<evidence type="ECO:0000313" key="3">
    <source>
        <dbReference type="Proteomes" id="UP001164746"/>
    </source>
</evidence>